<dbReference type="InterPro" id="IPR029058">
    <property type="entry name" value="AB_hydrolase_fold"/>
</dbReference>
<proteinExistence type="predicted"/>
<evidence type="ECO:0000313" key="4">
    <source>
        <dbReference type="EMBL" id="SFE53926.1"/>
    </source>
</evidence>
<dbReference type="InterPro" id="IPR049492">
    <property type="entry name" value="BD-FAE-like_dom"/>
</dbReference>
<dbReference type="SUPFAM" id="SSF53474">
    <property type="entry name" value="alpha/beta-Hydrolases"/>
    <property type="match status" value="1"/>
</dbReference>
<feature type="domain" description="BD-FAE-like" evidence="2">
    <location>
        <begin position="63"/>
        <end position="158"/>
    </location>
</feature>
<dbReference type="EMBL" id="FOME01000012">
    <property type="protein sequence ID" value="SFE53926.1"/>
    <property type="molecule type" value="Genomic_DNA"/>
</dbReference>
<dbReference type="RefSeq" id="WP_093356707.1">
    <property type="nucleotide sequence ID" value="NZ_FNVB01000003.1"/>
</dbReference>
<dbReference type="Pfam" id="PF20434">
    <property type="entry name" value="BD-FAE"/>
    <property type="match status" value="1"/>
</dbReference>
<dbReference type="InterPro" id="IPR050300">
    <property type="entry name" value="GDXG_lipolytic_enzyme"/>
</dbReference>
<dbReference type="AlphaFoldDB" id="A0A1H6ADD4"/>
<evidence type="ECO:0000259" key="2">
    <source>
        <dbReference type="Pfam" id="PF20434"/>
    </source>
</evidence>
<dbReference type="PANTHER" id="PTHR48081:SF33">
    <property type="entry name" value="KYNURENINE FORMAMIDASE"/>
    <property type="match status" value="1"/>
</dbReference>
<reference evidence="3" key="1">
    <citation type="submission" date="2016-10" db="EMBL/GenBank/DDBJ databases">
        <authorList>
            <person name="de Groot N.N."/>
        </authorList>
    </citation>
    <scope>NUCLEOTIDE SEQUENCE [LARGE SCALE GENOMIC DNA]</scope>
    <source>
        <strain evidence="3">ATCC 20501</strain>
    </source>
</reference>
<reference evidence="5 6" key="2">
    <citation type="submission" date="2016-10" db="EMBL/GenBank/DDBJ databases">
        <authorList>
            <person name="Varghese N."/>
            <person name="Submissions S."/>
        </authorList>
    </citation>
    <scope>NUCLEOTIDE SEQUENCE [LARGE SCALE GENOMIC DNA]</scope>
    <source>
        <strain evidence="6">ATCC 20501</strain>
        <strain evidence="4 5">CGMCC 4.3529</strain>
    </source>
</reference>
<evidence type="ECO:0000313" key="5">
    <source>
        <dbReference type="Proteomes" id="UP000199690"/>
    </source>
</evidence>
<organism evidence="3 6">
    <name type="scientific">Saccharopolyspora kobensis</name>
    <dbReference type="NCBI Taxonomy" id="146035"/>
    <lineage>
        <taxon>Bacteria</taxon>
        <taxon>Bacillati</taxon>
        <taxon>Actinomycetota</taxon>
        <taxon>Actinomycetes</taxon>
        <taxon>Pseudonocardiales</taxon>
        <taxon>Pseudonocardiaceae</taxon>
        <taxon>Saccharopolyspora</taxon>
    </lineage>
</organism>
<name>A0A1H6ADD4_9PSEU</name>
<accession>A0A1H6ADD4</accession>
<dbReference type="PANTHER" id="PTHR48081">
    <property type="entry name" value="AB HYDROLASE SUPERFAMILY PROTEIN C4A8.06C"/>
    <property type="match status" value="1"/>
</dbReference>
<evidence type="ECO:0000256" key="1">
    <source>
        <dbReference type="ARBA" id="ARBA00022801"/>
    </source>
</evidence>
<evidence type="ECO:0000313" key="6">
    <source>
        <dbReference type="Proteomes" id="UP000236729"/>
    </source>
</evidence>
<keyword evidence="5" id="KW-1185">Reference proteome</keyword>
<dbReference type="Proteomes" id="UP000199690">
    <property type="component" value="Unassembled WGS sequence"/>
</dbReference>
<dbReference type="GO" id="GO:0016787">
    <property type="term" value="F:hydrolase activity"/>
    <property type="evidence" value="ECO:0007669"/>
    <property type="project" value="UniProtKB-KW"/>
</dbReference>
<evidence type="ECO:0000313" key="3">
    <source>
        <dbReference type="EMBL" id="SEG46057.1"/>
    </source>
</evidence>
<dbReference type="Gene3D" id="3.40.50.1820">
    <property type="entry name" value="alpha/beta hydrolase"/>
    <property type="match status" value="1"/>
</dbReference>
<dbReference type="SMR" id="A0A1H6ADD4"/>
<dbReference type="Proteomes" id="UP000236729">
    <property type="component" value="Unassembled WGS sequence"/>
</dbReference>
<sequence length="282" mass="30337">MWDSAALDREFSPSLLAPGFEDVLRTYAERSAEARSACPGFRTLSYGEHPDEVLDHFPAREPGAPLHVFIHGGHWQELSKDESSFAALDFLARGHGFAALNYGLAPRRSLEDIVGSAHRALCWIRDNAEALGTRPDAVHASGSSAGAHLLAMACCLDDRAPGERPPLASACLISGTYDLEPLRHSYVNDALGLDEQRARALSPLHELPCRVRRLVLARGERETGEYIRQHQLFSAAARRAGHQVTDVVVAGTNHFDVVFGLADPAGPLGAAVLADAGLRPAG</sequence>
<dbReference type="EMBL" id="FNVB01000003">
    <property type="protein sequence ID" value="SEG46057.1"/>
    <property type="molecule type" value="Genomic_DNA"/>
</dbReference>
<accession>A0A1I2BCU7</accession>
<keyword evidence="1" id="KW-0378">Hydrolase</keyword>
<protein>
    <submittedName>
        <fullName evidence="3">Arylformamidase</fullName>
    </submittedName>
</protein>
<gene>
    <name evidence="3" type="ORF">SAMN02982929_02244</name>
    <name evidence="4" type="ORF">SAMN05216506_11278</name>
</gene>